<gene>
    <name evidence="2" type="primary">pdeM</name>
    <name evidence="2" type="ORF">ACFSKV_15355</name>
</gene>
<dbReference type="EMBL" id="JBHUIV010000020">
    <property type="protein sequence ID" value="MFD2202953.1"/>
    <property type="molecule type" value="Genomic_DNA"/>
</dbReference>
<dbReference type="RefSeq" id="WP_380804643.1">
    <property type="nucleotide sequence ID" value="NZ_JBHUIV010000020.1"/>
</dbReference>
<keyword evidence="2" id="KW-0436">Ligase</keyword>
<dbReference type="Pfam" id="PF00149">
    <property type="entry name" value="Metallophos"/>
    <property type="match status" value="1"/>
</dbReference>
<proteinExistence type="predicted"/>
<keyword evidence="2" id="KW-0540">Nuclease</keyword>
<dbReference type="Proteomes" id="UP001597414">
    <property type="component" value="Unassembled WGS sequence"/>
</dbReference>
<evidence type="ECO:0000313" key="3">
    <source>
        <dbReference type="Proteomes" id="UP001597414"/>
    </source>
</evidence>
<dbReference type="InterPro" id="IPR026336">
    <property type="entry name" value="PdeM-like"/>
</dbReference>
<dbReference type="GO" id="GO:0004519">
    <property type="term" value="F:endonuclease activity"/>
    <property type="evidence" value="ECO:0007669"/>
    <property type="project" value="UniProtKB-KW"/>
</dbReference>
<dbReference type="EC" id="3.1.-.-" evidence="2"/>
<keyword evidence="3" id="KW-1185">Reference proteome</keyword>
<dbReference type="InterPro" id="IPR004843">
    <property type="entry name" value="Calcineurin-like_PHP"/>
</dbReference>
<comment type="caution">
    <text evidence="2">The sequence shown here is derived from an EMBL/GenBank/DDBJ whole genome shotgun (WGS) entry which is preliminary data.</text>
</comment>
<dbReference type="GO" id="GO:0016787">
    <property type="term" value="F:hydrolase activity"/>
    <property type="evidence" value="ECO:0007669"/>
    <property type="project" value="UniProtKB-KW"/>
</dbReference>
<reference evidence="3" key="1">
    <citation type="journal article" date="2019" name="Int. J. Syst. Evol. Microbiol.">
        <title>The Global Catalogue of Microorganisms (GCM) 10K type strain sequencing project: providing services to taxonomists for standard genome sequencing and annotation.</title>
        <authorList>
            <consortium name="The Broad Institute Genomics Platform"/>
            <consortium name="The Broad Institute Genome Sequencing Center for Infectious Disease"/>
            <person name="Wu L."/>
            <person name="Ma J."/>
        </authorList>
    </citation>
    <scope>NUCLEOTIDE SEQUENCE [LARGE SCALE GENOMIC DNA]</scope>
    <source>
        <strain evidence="3">KCTC 19812</strain>
    </source>
</reference>
<dbReference type="InterPro" id="IPR024173">
    <property type="entry name" value="Pesterase_MJ0037-like"/>
</dbReference>
<evidence type="ECO:0000259" key="1">
    <source>
        <dbReference type="Pfam" id="PF00149"/>
    </source>
</evidence>
<dbReference type="PANTHER" id="PTHR39323">
    <property type="entry name" value="BLR1149 PROTEIN"/>
    <property type="match status" value="1"/>
</dbReference>
<keyword evidence="2" id="KW-0378">Hydrolase</keyword>
<name>A0ABW5BDJ5_9BACT</name>
<dbReference type="PANTHER" id="PTHR39323:SF1">
    <property type="entry name" value="BLR1149 PROTEIN"/>
    <property type="match status" value="1"/>
</dbReference>
<sequence>MQELTIKGAYIFDWEGVQIHLLPQKAIYLPDYKALLIADPHFGKAAHFRKSGIPVPENVHFTDYLKIQKLFQFHPLEEVFFLGDLFHSDWNNSWNELELFLSQFQDIQFHLIKGNHDILEEPSYRSDLWKIHHETFEMGPFILSHEPMENVKNGMLNICGHIHPGISLYGLGRQNISLPCFFVRQQSIIMPAFGRFTGLAIMQCGISENAFVVTDKKVIPVNFTA</sequence>
<feature type="domain" description="Calcineurin-like phosphoesterase" evidence="1">
    <location>
        <begin position="33"/>
        <end position="158"/>
    </location>
</feature>
<dbReference type="NCBIfam" id="TIGR04123">
    <property type="entry name" value="P_estr_lig_assc"/>
    <property type="match status" value="1"/>
</dbReference>
<keyword evidence="2" id="KW-0255">Endonuclease</keyword>
<protein>
    <submittedName>
        <fullName evidence="2">Ligase-associated DNA damage response endonuclease PdeM</fullName>
        <ecNumber evidence="2">3.1.-.-</ecNumber>
    </submittedName>
</protein>
<evidence type="ECO:0000313" key="2">
    <source>
        <dbReference type="EMBL" id="MFD2202953.1"/>
    </source>
</evidence>
<dbReference type="PIRSF" id="PIRSF000887">
    <property type="entry name" value="Pesterase_MJ0037"/>
    <property type="match status" value="1"/>
</dbReference>
<organism evidence="2 3">
    <name type="scientific">Shivajiella indica</name>
    <dbReference type="NCBI Taxonomy" id="872115"/>
    <lineage>
        <taxon>Bacteria</taxon>
        <taxon>Pseudomonadati</taxon>
        <taxon>Bacteroidota</taxon>
        <taxon>Cytophagia</taxon>
        <taxon>Cytophagales</taxon>
        <taxon>Cyclobacteriaceae</taxon>
        <taxon>Shivajiella</taxon>
    </lineage>
</organism>
<dbReference type="Gene3D" id="3.60.21.10">
    <property type="match status" value="1"/>
</dbReference>
<accession>A0ABW5BDJ5</accession>
<dbReference type="SUPFAM" id="SSF56300">
    <property type="entry name" value="Metallo-dependent phosphatases"/>
    <property type="match status" value="1"/>
</dbReference>
<dbReference type="InterPro" id="IPR029052">
    <property type="entry name" value="Metallo-depent_PP-like"/>
</dbReference>
<dbReference type="GO" id="GO:0016874">
    <property type="term" value="F:ligase activity"/>
    <property type="evidence" value="ECO:0007669"/>
    <property type="project" value="UniProtKB-KW"/>
</dbReference>